<name>A0A830HLZ1_9CHLO</name>
<organism evidence="2 3">
    <name type="scientific">Pycnococcus provasolii</name>
    <dbReference type="NCBI Taxonomy" id="41880"/>
    <lineage>
        <taxon>Eukaryota</taxon>
        <taxon>Viridiplantae</taxon>
        <taxon>Chlorophyta</taxon>
        <taxon>Pseudoscourfieldiophyceae</taxon>
        <taxon>Pseudoscourfieldiales</taxon>
        <taxon>Pycnococcaceae</taxon>
        <taxon>Pycnococcus</taxon>
    </lineage>
</organism>
<dbReference type="EMBL" id="BNJQ01000014">
    <property type="protein sequence ID" value="GHP06820.1"/>
    <property type="molecule type" value="Genomic_DNA"/>
</dbReference>
<dbReference type="PANTHER" id="PTHR14614">
    <property type="entry name" value="HEPATOCELLULAR CARCINOMA-ASSOCIATED ANTIGEN"/>
    <property type="match status" value="1"/>
</dbReference>
<dbReference type="Pfam" id="PF10294">
    <property type="entry name" value="Methyltransf_16"/>
    <property type="match status" value="1"/>
</dbReference>
<dbReference type="Gene3D" id="3.40.50.150">
    <property type="entry name" value="Vaccinia Virus protein VP39"/>
    <property type="match status" value="1"/>
</dbReference>
<proteinExistence type="predicted"/>
<dbReference type="InterPro" id="IPR019410">
    <property type="entry name" value="Methyltransf_16"/>
</dbReference>
<sequence length="288" mass="30370">MSAWSVLPRRHSMPPRRTCERSSRAKPHCSSLRSTPPPLPPLVSLPLRIDDDDGTTLTVIKPICSSSAYDFYVAHGFDDCDPFWADVWPASVALARHLFSVSCDFIRDARVAELGCGLGVAGVAAAVRAKGRARCVALLDYEAHALSCAIATAQASGAQVGSSDAAPSLDDGGATGVAAYEFDWTAPLPALEAPFDVVLASDVLYDKTQVPLIANVVCSLLGVNEHPSTGGTRRLLLADRASGTARTPFVEKLKESGAAVVVRPFDSPLVVADDSASDVVLVEATWNL</sequence>
<accession>A0A830HLZ1</accession>
<evidence type="ECO:0000313" key="2">
    <source>
        <dbReference type="EMBL" id="GHP06820.1"/>
    </source>
</evidence>
<dbReference type="AlphaFoldDB" id="A0A830HLZ1"/>
<dbReference type="InterPro" id="IPR029063">
    <property type="entry name" value="SAM-dependent_MTases_sf"/>
</dbReference>
<keyword evidence="3" id="KW-1185">Reference proteome</keyword>
<dbReference type="Proteomes" id="UP000660262">
    <property type="component" value="Unassembled WGS sequence"/>
</dbReference>
<comment type="caution">
    <text evidence="2">The sequence shown here is derived from an EMBL/GenBank/DDBJ whole genome shotgun (WGS) entry which is preliminary data.</text>
</comment>
<feature type="region of interest" description="Disordered" evidence="1">
    <location>
        <begin position="1"/>
        <end position="40"/>
    </location>
</feature>
<protein>
    <submittedName>
        <fullName evidence="2">Uncharacterized protein</fullName>
    </submittedName>
</protein>
<dbReference type="SUPFAM" id="SSF53335">
    <property type="entry name" value="S-adenosyl-L-methionine-dependent methyltransferases"/>
    <property type="match status" value="1"/>
</dbReference>
<evidence type="ECO:0000256" key="1">
    <source>
        <dbReference type="SAM" id="MobiDB-lite"/>
    </source>
</evidence>
<evidence type="ECO:0000313" key="3">
    <source>
        <dbReference type="Proteomes" id="UP000660262"/>
    </source>
</evidence>
<reference evidence="2" key="1">
    <citation type="submission" date="2020-10" db="EMBL/GenBank/DDBJ databases">
        <title>Unveiling of a novel bifunctional photoreceptor, Dualchrome1, isolated from a cosmopolitan green alga.</title>
        <authorList>
            <person name="Suzuki S."/>
            <person name="Kawachi M."/>
        </authorList>
    </citation>
    <scope>NUCLEOTIDE SEQUENCE</scope>
    <source>
        <strain evidence="2">NIES 2893</strain>
    </source>
</reference>
<dbReference type="OrthoDB" id="413520at2759"/>
<gene>
    <name evidence="2" type="ORF">PPROV_000556400</name>
</gene>